<comment type="subcellular location">
    <subcellularLocation>
        <location evidence="10 11">Cytoplasm</location>
    </subcellularLocation>
</comment>
<dbReference type="GO" id="GO:0006783">
    <property type="term" value="P:heme biosynthetic process"/>
    <property type="evidence" value="ECO:0007669"/>
    <property type="project" value="UniProtKB-UniRule"/>
</dbReference>
<dbReference type="InterPro" id="IPR001015">
    <property type="entry name" value="Ferrochelatase"/>
</dbReference>
<dbReference type="Proteomes" id="UP000280444">
    <property type="component" value="Unassembled WGS sequence"/>
</dbReference>
<evidence type="ECO:0000256" key="6">
    <source>
        <dbReference type="ARBA" id="ARBA00023133"/>
    </source>
</evidence>
<dbReference type="CDD" id="cd03411">
    <property type="entry name" value="Ferrochelatase_N"/>
    <property type="match status" value="1"/>
</dbReference>
<dbReference type="EMBL" id="RQZF01000002">
    <property type="protein sequence ID" value="RRC95853.1"/>
    <property type="molecule type" value="Genomic_DNA"/>
</dbReference>
<dbReference type="EC" id="4.99.1.9" evidence="10"/>
<sequence>MTRKKNLSLSQSEDRAVLSADVPQKPALLIVNLGTPDEATPSAVRRFLRAFLTDRRVIETHPILWRPILEGIILRIRPSRVAHAYRTIWSEEGSPLLVGTMAQVEGLRQRLGSSVEVRPAMCYGSGNIREVLDDLYAEGYRRVAIVPAYPQYSASTVGAVFDEVARWGLGSRDQLSVRTVRSYEGAPAYIEALATALEESWQKNGRPDFEAGDVVLASFHSIPQAMVDKGDPYQLECERTVKLLRQRLGCNEKELILTYQSVFGPAKWIGPATIDTVESLGAQGRRRVDVICPGFVADCLETLEEINVLNRQVFIDAGGKTFNYIPWANGSSACVDMLEEQAKEVLAGWVNAPAAVRA</sequence>
<comment type="function">
    <text evidence="10 11">Involved in coproporphyrin-dependent heme b biosynthesis. Catalyzes the insertion of ferrous iron into coproporphyrin III to form Fe-coproporphyrin III.</text>
</comment>
<dbReference type="InterPro" id="IPR019772">
    <property type="entry name" value="Ferrochelatase_AS"/>
</dbReference>
<dbReference type="NCBIfam" id="TIGR00109">
    <property type="entry name" value="hemH"/>
    <property type="match status" value="1"/>
</dbReference>
<evidence type="ECO:0000256" key="7">
    <source>
        <dbReference type="ARBA" id="ARBA00023239"/>
    </source>
</evidence>
<evidence type="ECO:0000313" key="13">
    <source>
        <dbReference type="Proteomes" id="UP000280444"/>
    </source>
</evidence>
<keyword evidence="4 10" id="KW-0479">Metal-binding</keyword>
<comment type="similarity">
    <text evidence="2 10 11">Belongs to the ferrochelatase family.</text>
</comment>
<keyword evidence="6 10" id="KW-0350">Heme biosynthesis</keyword>
<protein>
    <recommendedName>
        <fullName evidence="10">Coproporphyrin III ferrochelatase</fullName>
        <ecNumber evidence="10">4.99.1.9</ecNumber>
    </recommendedName>
</protein>
<reference evidence="12 13" key="1">
    <citation type="submission" date="2018-11" db="EMBL/GenBank/DDBJ databases">
        <title>Genomes From Bacteria Associated with the Canine Oral Cavity: a Test Case for Automated Genome-Based Taxonomic Assignment.</title>
        <authorList>
            <person name="Coil D.A."/>
            <person name="Jospin G."/>
            <person name="Darling A.E."/>
            <person name="Wallis C."/>
            <person name="Davis I.J."/>
            <person name="Harris S."/>
            <person name="Eisen J.A."/>
            <person name="Holcombe L.J."/>
            <person name="O'Flynn C."/>
        </authorList>
    </citation>
    <scope>NUCLEOTIDE SEQUENCE [LARGE SCALE GENOMIC DNA]</scope>
    <source>
        <strain evidence="12 13">OH770</strain>
    </source>
</reference>
<evidence type="ECO:0000256" key="1">
    <source>
        <dbReference type="ARBA" id="ARBA00004744"/>
    </source>
</evidence>
<keyword evidence="8 10" id="KW-0627">Porphyrin biosynthesis</keyword>
<keyword evidence="5 10" id="KW-0408">Iron</keyword>
<evidence type="ECO:0000256" key="10">
    <source>
        <dbReference type="HAMAP-Rule" id="MF_00323"/>
    </source>
</evidence>
<dbReference type="HAMAP" id="MF_00323">
    <property type="entry name" value="Ferrochelatase"/>
    <property type="match status" value="1"/>
</dbReference>
<dbReference type="AlphaFoldDB" id="A0A3P1SEZ3"/>
<dbReference type="Gene3D" id="3.40.50.1400">
    <property type="match status" value="2"/>
</dbReference>
<accession>A0A3P1SEZ3</accession>
<evidence type="ECO:0000256" key="11">
    <source>
        <dbReference type="RuleBase" id="RU000607"/>
    </source>
</evidence>
<comment type="catalytic activity">
    <reaction evidence="9">
        <text>Fe-coproporphyrin III + 2 H(+) = coproporphyrin III + Fe(2+)</text>
        <dbReference type="Rhea" id="RHEA:49572"/>
        <dbReference type="ChEBI" id="CHEBI:15378"/>
        <dbReference type="ChEBI" id="CHEBI:29033"/>
        <dbReference type="ChEBI" id="CHEBI:68438"/>
        <dbReference type="ChEBI" id="CHEBI:131725"/>
        <dbReference type="EC" id="4.99.1.9"/>
    </reaction>
    <physiologicalReaction direction="right-to-left" evidence="9">
        <dbReference type="Rhea" id="RHEA:49574"/>
    </physiologicalReaction>
</comment>
<evidence type="ECO:0000256" key="9">
    <source>
        <dbReference type="ARBA" id="ARBA00024536"/>
    </source>
</evidence>
<dbReference type="FunFam" id="3.40.50.1400:FF:000002">
    <property type="entry name" value="Ferrochelatase"/>
    <property type="match status" value="1"/>
</dbReference>
<comment type="pathway">
    <text evidence="1 10 11">Porphyrin-containing compound metabolism; protoheme biosynthesis.</text>
</comment>
<dbReference type="GO" id="GO:0046872">
    <property type="term" value="F:metal ion binding"/>
    <property type="evidence" value="ECO:0007669"/>
    <property type="project" value="UniProtKB-UniRule"/>
</dbReference>
<evidence type="ECO:0000313" key="12">
    <source>
        <dbReference type="EMBL" id="RRC95853.1"/>
    </source>
</evidence>
<name>A0A3P1SEZ3_9ACTO</name>
<feature type="binding site" evidence="10">
    <location>
        <position position="301"/>
    </location>
    <ligand>
        <name>Fe(2+)</name>
        <dbReference type="ChEBI" id="CHEBI:29033"/>
    </ligand>
</feature>
<dbReference type="InterPro" id="IPR033659">
    <property type="entry name" value="Ferrochelatase_N"/>
</dbReference>
<comment type="caution">
    <text evidence="12">The sequence shown here is derived from an EMBL/GenBank/DDBJ whole genome shotgun (WGS) entry which is preliminary data.</text>
</comment>
<dbReference type="RefSeq" id="WP_124868503.1">
    <property type="nucleotide sequence ID" value="NZ_RQZF01000002.1"/>
</dbReference>
<evidence type="ECO:0000256" key="8">
    <source>
        <dbReference type="ARBA" id="ARBA00023244"/>
    </source>
</evidence>
<keyword evidence="7 10" id="KW-0456">Lyase</keyword>
<dbReference type="InterPro" id="IPR033644">
    <property type="entry name" value="Ferrochelatase_C"/>
</dbReference>
<feature type="binding site" evidence="10">
    <location>
        <position position="220"/>
    </location>
    <ligand>
        <name>Fe(2+)</name>
        <dbReference type="ChEBI" id="CHEBI:29033"/>
    </ligand>
</feature>
<evidence type="ECO:0000256" key="3">
    <source>
        <dbReference type="ARBA" id="ARBA00022490"/>
    </source>
</evidence>
<keyword evidence="3 10" id="KW-0963">Cytoplasm</keyword>
<gene>
    <name evidence="10" type="primary">cpfC</name>
    <name evidence="12" type="ORF">EII11_03050</name>
</gene>
<dbReference type="GO" id="GO:0004325">
    <property type="term" value="F:ferrochelatase activity"/>
    <property type="evidence" value="ECO:0007669"/>
    <property type="project" value="UniProtKB-UniRule"/>
</dbReference>
<dbReference type="PROSITE" id="PS00534">
    <property type="entry name" value="FERROCHELATASE"/>
    <property type="match status" value="1"/>
</dbReference>
<dbReference type="PANTHER" id="PTHR11108">
    <property type="entry name" value="FERROCHELATASE"/>
    <property type="match status" value="1"/>
</dbReference>
<dbReference type="OrthoDB" id="9776380at2"/>
<dbReference type="Pfam" id="PF00762">
    <property type="entry name" value="Ferrochelatase"/>
    <property type="match status" value="1"/>
</dbReference>
<keyword evidence="13" id="KW-1185">Reference proteome</keyword>
<dbReference type="SUPFAM" id="SSF53800">
    <property type="entry name" value="Chelatase"/>
    <property type="match status" value="1"/>
</dbReference>
<evidence type="ECO:0000256" key="2">
    <source>
        <dbReference type="ARBA" id="ARBA00007718"/>
    </source>
</evidence>
<dbReference type="UniPathway" id="UPA00252"/>
<evidence type="ECO:0000256" key="5">
    <source>
        <dbReference type="ARBA" id="ARBA00023004"/>
    </source>
</evidence>
<proteinExistence type="inferred from homology"/>
<organism evidence="12 13">
    <name type="scientific">Schaalia canis</name>
    <dbReference type="NCBI Taxonomy" id="100469"/>
    <lineage>
        <taxon>Bacteria</taxon>
        <taxon>Bacillati</taxon>
        <taxon>Actinomycetota</taxon>
        <taxon>Actinomycetes</taxon>
        <taxon>Actinomycetales</taxon>
        <taxon>Actinomycetaceae</taxon>
        <taxon>Schaalia</taxon>
    </lineage>
</organism>
<comment type="caution">
    <text evidence="10">Lacks conserved residue(s) required for the propagation of feature annotation.</text>
</comment>
<dbReference type="PANTHER" id="PTHR11108:SF1">
    <property type="entry name" value="FERROCHELATASE, MITOCHONDRIAL"/>
    <property type="match status" value="1"/>
</dbReference>
<dbReference type="GO" id="GO:0005737">
    <property type="term" value="C:cytoplasm"/>
    <property type="evidence" value="ECO:0007669"/>
    <property type="project" value="UniProtKB-SubCell"/>
</dbReference>
<dbReference type="CDD" id="cd00419">
    <property type="entry name" value="Ferrochelatase_C"/>
    <property type="match status" value="1"/>
</dbReference>
<evidence type="ECO:0000256" key="4">
    <source>
        <dbReference type="ARBA" id="ARBA00022723"/>
    </source>
</evidence>